<evidence type="ECO:0000256" key="4">
    <source>
        <dbReference type="ARBA" id="ARBA00022448"/>
    </source>
</evidence>
<evidence type="ECO:0000256" key="11">
    <source>
        <dbReference type="ARBA" id="ARBA00023136"/>
    </source>
</evidence>
<evidence type="ECO:0000259" key="15">
    <source>
        <dbReference type="PROSITE" id="PS51384"/>
    </source>
</evidence>
<evidence type="ECO:0000256" key="9">
    <source>
        <dbReference type="ARBA" id="ARBA00023002"/>
    </source>
</evidence>
<feature type="region of interest" description="Disordered" evidence="13">
    <location>
        <begin position="1289"/>
        <end position="1332"/>
    </location>
</feature>
<evidence type="ECO:0000256" key="2">
    <source>
        <dbReference type="ARBA" id="ARBA00006278"/>
    </source>
</evidence>
<dbReference type="SFLD" id="SFLDS00052">
    <property type="entry name" value="Ferric_Reductase_Domain"/>
    <property type="match status" value="1"/>
</dbReference>
<comment type="subcellular location">
    <subcellularLocation>
        <location evidence="1">Cell membrane</location>
        <topology evidence="1">Multi-pass membrane protein</topology>
    </subcellularLocation>
</comment>
<gene>
    <name evidence="16" type="ORF">OC842_006136</name>
</gene>
<sequence length="1413" mass="151939">MGSVYVPPAGGGPGAGGGAGGGGGGLNSDATRAIQYNYVRNYMIAHLFSWPSYRYIYLQTIIFALAFLTIGILHHFQIHDRSVLGVRWSKWSTKNRVIKLGSKESEIQRQQQQQPLLPPSSATTAPRVHLGEHGQIVAPYRLAQDNSAPPPPTQPAVIDGVHTAFSYPPSATAAARARARTLNRATIYSMSGDTDFDNDFDDHASIEGVRGDSFFTKLGRIPRWLFSPSFRRRRRAAKQQQQNARRSAAGLRRRHKRRTIEFPSFGRIITLVFVTAVPVTLSLVGADYINPNSAVFDFRSSWMSANDAYLYSIGGIARRQPIEWGRGIYPSITTNAAGVTLPYRDWWTAGNRVGDFAFALTPLAVIVALKQVPWALLSTKWLGGLAFDKLNFLHVWVGRLIWIFATAHVGAWSVQLARDQQYNQPMWNFIFWWVKFRWGIVAYVFLTLLMFLSLSPFRMDTYEWFYAAHVVCAFGFLLTSALHHPPLWPWMGAPLIWWALERAHRAYRVMRINGIGPAGRERRARAQQADGAKLLQPQGFSQYDRSAGAGASRKEAQWANGSHQPASFRNAPLSLESAHHGRAGYLTKHPSVMTSSSLLSESTYVNSSYTPMSKLYPLGEGAGASGSSSSTTPVNSPPLAGRRVVGGGGGYQGANMVDVANALTAEDMYTGKPGSYRPDLHVYPAETDLGAEGGALDTPVSDTPPTISGLHDGPNHSQVHLLAPPGSHALGAGNGGVAGGGGGGAASTTLTPQHGLSPNPSMQDFARLSPGHSPSFVSAPSMGGGGYMAAGSRMIGRNPARLAPRAALSPEVLAILKPGFAFAEVLPGQTVRLTLRTPHSLEWRPGQYVNLNVPDVAWWQSHPFTIASAYTGEDGETYGNDERTMVLIIRARQGFTLSLWEHICQLRYRQIAGAMQAGRLAQVPQKHQTGVQIRAIVDGPYGSTGRIHWGAHSTVMIICGGSGVSFGLSVLEHLCGAMVRHAEQERLGTMGEHGPGPSAAGSSKKDDRRAFLTRRIRFVWILREFVHLQWAASALRRCLALVSPEQLQVDIFVTHFNDESHYERNIGIGGVARGGAAGGEAAPVMVSAAQHGEFRAKMSSSSPGTGMGPGSHAAGDESYAFSPPGTPNFTPGPFGAAMSNTVSTSGISTTTSTFPPTSASYATRAARFTEGPEQDDYGFEAEDLTNFDGEAADGVLSKAEMEMNRRMQKEGKLRRAHTRKMSMHAGAGAGRAGRGRGRGGGVGGASGARAGGDASAAAGYLGEAELAAFSEAHGGAPLPASEPLRAAIRPGQDQKDGRVPGPTPGPDRADDDHSRTAPATATETPIDLDEQEDEDLRVIAELARPGHPKLDKIVREECERSWGRVMISSCGPASLGTVLRAVATKQMDPARVKAGDLRYQVNVVTESFEWGGS</sequence>
<keyword evidence="9" id="KW-0560">Oxidoreductase</keyword>
<feature type="compositionally biased region" description="Gly residues" evidence="13">
    <location>
        <begin position="1227"/>
        <end position="1250"/>
    </location>
</feature>
<proteinExistence type="inferred from homology"/>
<dbReference type="CDD" id="cd06186">
    <property type="entry name" value="NOX_Duox_like_FAD_NADP"/>
    <property type="match status" value="1"/>
</dbReference>
<dbReference type="GO" id="GO:0006879">
    <property type="term" value="P:intracellular iron ion homeostasis"/>
    <property type="evidence" value="ECO:0007669"/>
    <property type="project" value="TreeGrafter"/>
</dbReference>
<feature type="transmembrane region" description="Helical" evidence="14">
    <location>
        <begin position="262"/>
        <end position="284"/>
    </location>
</feature>
<dbReference type="Proteomes" id="UP001176521">
    <property type="component" value="Unassembled WGS sequence"/>
</dbReference>
<comment type="caution">
    <text evidence="16">The sequence shown here is derived from an EMBL/GenBank/DDBJ whole genome shotgun (WGS) entry which is preliminary data.</text>
</comment>
<evidence type="ECO:0000256" key="13">
    <source>
        <dbReference type="SAM" id="MobiDB-lite"/>
    </source>
</evidence>
<feature type="region of interest" description="Disordered" evidence="13">
    <location>
        <begin position="1096"/>
        <end position="1130"/>
    </location>
</feature>
<keyword evidence="11 14" id="KW-0472">Membrane</keyword>
<feature type="transmembrane region" description="Helical" evidence="14">
    <location>
        <begin position="464"/>
        <end position="482"/>
    </location>
</feature>
<dbReference type="InterPro" id="IPR013112">
    <property type="entry name" value="FAD-bd_8"/>
</dbReference>
<evidence type="ECO:0000313" key="17">
    <source>
        <dbReference type="Proteomes" id="UP001176521"/>
    </source>
</evidence>
<evidence type="ECO:0000256" key="5">
    <source>
        <dbReference type="ARBA" id="ARBA00022475"/>
    </source>
</evidence>
<comment type="catalytic activity">
    <reaction evidence="12">
        <text>2 a Fe(II)-siderophore + NADP(+) + H(+) = 2 a Fe(III)-siderophore + NADPH</text>
        <dbReference type="Rhea" id="RHEA:28795"/>
        <dbReference type="Rhea" id="RHEA-COMP:11342"/>
        <dbReference type="Rhea" id="RHEA-COMP:11344"/>
        <dbReference type="ChEBI" id="CHEBI:15378"/>
        <dbReference type="ChEBI" id="CHEBI:29033"/>
        <dbReference type="ChEBI" id="CHEBI:29034"/>
        <dbReference type="ChEBI" id="CHEBI:57783"/>
        <dbReference type="ChEBI" id="CHEBI:58349"/>
        <dbReference type="EC" id="1.16.1.9"/>
    </reaction>
</comment>
<dbReference type="EMBL" id="JAPDMQ010000512">
    <property type="protein sequence ID" value="KAK0523468.1"/>
    <property type="molecule type" value="Genomic_DNA"/>
</dbReference>
<feature type="region of interest" description="Disordered" evidence="13">
    <location>
        <begin position="621"/>
        <end position="643"/>
    </location>
</feature>
<dbReference type="InterPro" id="IPR013130">
    <property type="entry name" value="Fe3_Rdtase_TM_dom"/>
</dbReference>
<dbReference type="InterPro" id="IPR051410">
    <property type="entry name" value="Ferric/Cupric_Reductase"/>
</dbReference>
<dbReference type="PROSITE" id="PS51384">
    <property type="entry name" value="FAD_FR"/>
    <property type="match status" value="1"/>
</dbReference>
<feature type="region of interest" description="Disordered" evidence="13">
    <location>
        <begin position="689"/>
        <end position="751"/>
    </location>
</feature>
<evidence type="ECO:0000256" key="10">
    <source>
        <dbReference type="ARBA" id="ARBA00023065"/>
    </source>
</evidence>
<feature type="transmembrane region" description="Helical" evidence="14">
    <location>
        <begin position="430"/>
        <end position="452"/>
    </location>
</feature>
<feature type="region of interest" description="Disordered" evidence="13">
    <location>
        <begin position="105"/>
        <end position="124"/>
    </location>
</feature>
<keyword evidence="10" id="KW-0406">Ion transport</keyword>
<dbReference type="SUPFAM" id="SSF63380">
    <property type="entry name" value="Riboflavin synthase domain-like"/>
    <property type="match status" value="1"/>
</dbReference>
<feature type="domain" description="FAD-binding FR-type" evidence="15">
    <location>
        <begin position="795"/>
        <end position="947"/>
    </location>
</feature>
<evidence type="ECO:0000256" key="6">
    <source>
        <dbReference type="ARBA" id="ARBA00022692"/>
    </source>
</evidence>
<comment type="similarity">
    <text evidence="2">Belongs to the ferric reductase (FRE) family.</text>
</comment>
<feature type="transmembrane region" description="Helical" evidence="14">
    <location>
        <begin position="356"/>
        <end position="378"/>
    </location>
</feature>
<dbReference type="Gene3D" id="2.40.30.10">
    <property type="entry name" value="Translation factors"/>
    <property type="match status" value="1"/>
</dbReference>
<keyword evidence="8 14" id="KW-1133">Transmembrane helix</keyword>
<feature type="compositionally biased region" description="Gly residues" evidence="13">
    <location>
        <begin position="732"/>
        <end position="745"/>
    </location>
</feature>
<reference evidence="16" key="1">
    <citation type="journal article" date="2023" name="PhytoFront">
        <title>Draft Genome Resources of Seven Strains of Tilletia horrida, Causal Agent of Kernel Smut of Rice.</title>
        <authorList>
            <person name="Khanal S."/>
            <person name="Antony Babu S."/>
            <person name="Zhou X.G."/>
        </authorList>
    </citation>
    <scope>NUCLEOTIDE SEQUENCE</scope>
    <source>
        <strain evidence="16">TX3</strain>
    </source>
</reference>
<feature type="transmembrane region" description="Helical" evidence="14">
    <location>
        <begin position="55"/>
        <end position="73"/>
    </location>
</feature>
<keyword evidence="7" id="KW-0249">Electron transport</keyword>
<dbReference type="GO" id="GO:0052851">
    <property type="term" value="F:ferric-chelate reductase (NADPH) activity"/>
    <property type="evidence" value="ECO:0007669"/>
    <property type="project" value="UniProtKB-EC"/>
</dbReference>
<protein>
    <recommendedName>
        <fullName evidence="3">ferric-chelate reductase (NADPH)</fullName>
        <ecNumber evidence="3">1.16.1.9</ecNumber>
    </recommendedName>
</protein>
<dbReference type="Pfam" id="PF08030">
    <property type="entry name" value="NAD_binding_6"/>
    <property type="match status" value="1"/>
</dbReference>
<dbReference type="InterPro" id="IPR013121">
    <property type="entry name" value="Fe_red_NAD-bd_6"/>
</dbReference>
<keyword evidence="4" id="KW-0813">Transport</keyword>
<accession>A0AAN6G6H4</accession>
<feature type="region of interest" description="Disordered" evidence="13">
    <location>
        <begin position="1209"/>
        <end position="1253"/>
    </location>
</feature>
<dbReference type="GO" id="GO:0005886">
    <property type="term" value="C:plasma membrane"/>
    <property type="evidence" value="ECO:0007669"/>
    <property type="project" value="UniProtKB-SubCell"/>
</dbReference>
<dbReference type="Gene3D" id="3.40.50.80">
    <property type="entry name" value="Nucleotide-binding domain of ferredoxin-NADP reductase (FNR) module"/>
    <property type="match status" value="1"/>
</dbReference>
<dbReference type="Pfam" id="PF01794">
    <property type="entry name" value="Ferric_reduct"/>
    <property type="match status" value="1"/>
</dbReference>
<dbReference type="EC" id="1.16.1.9" evidence="3"/>
<dbReference type="Pfam" id="PF08022">
    <property type="entry name" value="FAD_binding_8"/>
    <property type="match status" value="1"/>
</dbReference>
<evidence type="ECO:0000256" key="3">
    <source>
        <dbReference type="ARBA" id="ARBA00012668"/>
    </source>
</evidence>
<evidence type="ECO:0000256" key="14">
    <source>
        <dbReference type="SAM" id="Phobius"/>
    </source>
</evidence>
<keyword evidence="17" id="KW-1185">Reference proteome</keyword>
<dbReference type="InterPro" id="IPR017938">
    <property type="entry name" value="Riboflavin_synthase-like_b-brl"/>
</dbReference>
<dbReference type="InterPro" id="IPR039261">
    <property type="entry name" value="FNR_nucleotide-bd"/>
</dbReference>
<keyword evidence="6 14" id="KW-0812">Transmembrane</keyword>
<evidence type="ECO:0000313" key="16">
    <source>
        <dbReference type="EMBL" id="KAK0523468.1"/>
    </source>
</evidence>
<feature type="transmembrane region" description="Helical" evidence="14">
    <location>
        <begin position="390"/>
        <end position="410"/>
    </location>
</feature>
<name>A0AAN6G6H4_9BASI</name>
<dbReference type="GO" id="GO:0015677">
    <property type="term" value="P:copper ion import"/>
    <property type="evidence" value="ECO:0007669"/>
    <property type="project" value="TreeGrafter"/>
</dbReference>
<evidence type="ECO:0000256" key="12">
    <source>
        <dbReference type="ARBA" id="ARBA00048483"/>
    </source>
</evidence>
<organism evidence="16 17">
    <name type="scientific">Tilletia horrida</name>
    <dbReference type="NCBI Taxonomy" id="155126"/>
    <lineage>
        <taxon>Eukaryota</taxon>
        <taxon>Fungi</taxon>
        <taxon>Dikarya</taxon>
        <taxon>Basidiomycota</taxon>
        <taxon>Ustilaginomycotina</taxon>
        <taxon>Exobasidiomycetes</taxon>
        <taxon>Tilletiales</taxon>
        <taxon>Tilletiaceae</taxon>
        <taxon>Tilletia</taxon>
    </lineage>
</organism>
<keyword evidence="5" id="KW-1003">Cell membrane</keyword>
<evidence type="ECO:0000256" key="7">
    <source>
        <dbReference type="ARBA" id="ARBA00022982"/>
    </source>
</evidence>
<dbReference type="InterPro" id="IPR017927">
    <property type="entry name" value="FAD-bd_FR_type"/>
</dbReference>
<evidence type="ECO:0000256" key="8">
    <source>
        <dbReference type="ARBA" id="ARBA00022989"/>
    </source>
</evidence>
<dbReference type="GO" id="GO:0006826">
    <property type="term" value="P:iron ion transport"/>
    <property type="evidence" value="ECO:0007669"/>
    <property type="project" value="TreeGrafter"/>
</dbReference>
<evidence type="ECO:0000256" key="1">
    <source>
        <dbReference type="ARBA" id="ARBA00004651"/>
    </source>
</evidence>
<dbReference type="PANTHER" id="PTHR32361">
    <property type="entry name" value="FERRIC/CUPRIC REDUCTASE TRANSMEMBRANE COMPONENT"/>
    <property type="match status" value="1"/>
</dbReference>